<dbReference type="PROSITE" id="PS01124">
    <property type="entry name" value="HTH_ARAC_FAMILY_2"/>
    <property type="match status" value="1"/>
</dbReference>
<sequence>MLEIHYAVSENPIFKPKDKALPLLKDYFELMMKIYEFPQFVQNRQISNHLFSGILMGVCAMYKEQTNNEQKQSKSTQISQNFTQLVMRNYASQRNVAWYAEQLGITQAHLSTIIKQTTGKTCVEIITSMVIMDAKA</sequence>
<evidence type="ECO:0000259" key="1">
    <source>
        <dbReference type="PROSITE" id="PS01124"/>
    </source>
</evidence>
<comment type="caution">
    <text evidence="2">The sequence shown here is derived from an EMBL/GenBank/DDBJ whole genome shotgun (WGS) entry which is preliminary data.</text>
</comment>
<protein>
    <submittedName>
        <fullName evidence="2">Transcriptional regulator, AraC</fullName>
    </submittedName>
</protein>
<dbReference type="Gene3D" id="1.10.10.60">
    <property type="entry name" value="Homeodomain-like"/>
    <property type="match status" value="1"/>
</dbReference>
<dbReference type="InterPro" id="IPR018060">
    <property type="entry name" value="HTH_AraC"/>
</dbReference>
<feature type="domain" description="HTH araC/xylS-type" evidence="1">
    <location>
        <begin position="80"/>
        <end position="136"/>
    </location>
</feature>
<accession>J9FFA1</accession>
<reference evidence="2" key="1">
    <citation type="journal article" date="2012" name="PLoS ONE">
        <title>Gene sets for utilization of primary and secondary nutrition supplies in the distal gut of endangered iberian lynx.</title>
        <authorList>
            <person name="Alcaide M."/>
            <person name="Messina E."/>
            <person name="Richter M."/>
            <person name="Bargiela R."/>
            <person name="Peplies J."/>
            <person name="Huws S.A."/>
            <person name="Newbold C.J."/>
            <person name="Golyshin P.N."/>
            <person name="Simon M.A."/>
            <person name="Lopez G."/>
            <person name="Yakimov M.M."/>
            <person name="Ferrer M."/>
        </authorList>
    </citation>
    <scope>NUCLEOTIDE SEQUENCE</scope>
</reference>
<name>J9FFA1_9ZZZZ</name>
<organism evidence="2">
    <name type="scientific">gut metagenome</name>
    <dbReference type="NCBI Taxonomy" id="749906"/>
    <lineage>
        <taxon>unclassified sequences</taxon>
        <taxon>metagenomes</taxon>
        <taxon>organismal metagenomes</taxon>
    </lineage>
</organism>
<dbReference type="AlphaFoldDB" id="J9FFA1"/>
<dbReference type="GO" id="GO:0003700">
    <property type="term" value="F:DNA-binding transcription factor activity"/>
    <property type="evidence" value="ECO:0007669"/>
    <property type="project" value="InterPro"/>
</dbReference>
<dbReference type="GO" id="GO:0043565">
    <property type="term" value="F:sequence-specific DNA binding"/>
    <property type="evidence" value="ECO:0007669"/>
    <property type="project" value="InterPro"/>
</dbReference>
<evidence type="ECO:0000313" key="2">
    <source>
        <dbReference type="EMBL" id="EJW93561.1"/>
    </source>
</evidence>
<gene>
    <name evidence="2" type="ORF">EVA_18332</name>
</gene>
<proteinExistence type="predicted"/>
<feature type="non-terminal residue" evidence="2">
    <location>
        <position position="136"/>
    </location>
</feature>
<dbReference type="EMBL" id="AMCI01006898">
    <property type="protein sequence ID" value="EJW93561.1"/>
    <property type="molecule type" value="Genomic_DNA"/>
</dbReference>